<protein>
    <submittedName>
        <fullName evidence="2">Uncharacterized protein</fullName>
    </submittedName>
</protein>
<dbReference type="EMBL" id="GBRH01177499">
    <property type="protein sequence ID" value="JAE20397.1"/>
    <property type="molecule type" value="Transcribed_RNA"/>
</dbReference>
<dbReference type="AlphaFoldDB" id="A0A0A9G7C8"/>
<accession>A0A0A9G7C8</accession>
<reference evidence="2" key="2">
    <citation type="journal article" date="2015" name="Data Brief">
        <title>Shoot transcriptome of the giant reed, Arundo donax.</title>
        <authorList>
            <person name="Barrero R.A."/>
            <person name="Guerrero F.D."/>
            <person name="Moolhuijzen P."/>
            <person name="Goolsby J.A."/>
            <person name="Tidwell J."/>
            <person name="Bellgard S.E."/>
            <person name="Bellgard M.I."/>
        </authorList>
    </citation>
    <scope>NUCLEOTIDE SEQUENCE</scope>
    <source>
        <tissue evidence="2">Shoot tissue taken approximately 20 cm above the soil surface</tissue>
    </source>
</reference>
<reference evidence="2" key="1">
    <citation type="submission" date="2014-09" db="EMBL/GenBank/DDBJ databases">
        <authorList>
            <person name="Magalhaes I.L.F."/>
            <person name="Oliveira U."/>
            <person name="Santos F.R."/>
            <person name="Vidigal T.H.D.A."/>
            <person name="Brescovit A.D."/>
            <person name="Santos A.J."/>
        </authorList>
    </citation>
    <scope>NUCLEOTIDE SEQUENCE</scope>
    <source>
        <tissue evidence="2">Shoot tissue taken approximately 20 cm above the soil surface</tissue>
    </source>
</reference>
<evidence type="ECO:0000256" key="1">
    <source>
        <dbReference type="SAM" id="Phobius"/>
    </source>
</evidence>
<keyword evidence="1" id="KW-1133">Transmembrane helix</keyword>
<feature type="transmembrane region" description="Helical" evidence="1">
    <location>
        <begin position="12"/>
        <end position="32"/>
    </location>
</feature>
<proteinExistence type="predicted"/>
<organism evidence="2">
    <name type="scientific">Arundo donax</name>
    <name type="common">Giant reed</name>
    <name type="synonym">Donax arundinaceus</name>
    <dbReference type="NCBI Taxonomy" id="35708"/>
    <lineage>
        <taxon>Eukaryota</taxon>
        <taxon>Viridiplantae</taxon>
        <taxon>Streptophyta</taxon>
        <taxon>Embryophyta</taxon>
        <taxon>Tracheophyta</taxon>
        <taxon>Spermatophyta</taxon>
        <taxon>Magnoliopsida</taxon>
        <taxon>Liliopsida</taxon>
        <taxon>Poales</taxon>
        <taxon>Poaceae</taxon>
        <taxon>PACMAD clade</taxon>
        <taxon>Arundinoideae</taxon>
        <taxon>Arundineae</taxon>
        <taxon>Arundo</taxon>
    </lineage>
</organism>
<sequence>MEAICLMRHSRFTWSMFLGVLFISCFKNMVHLGRQSLGTTQHKSFLALRTCMVGIQCIGISKGQTYLWILMVTSNLPILVWPSIYQRIHLSSLSKGALTGWLQRLL</sequence>
<keyword evidence="1" id="KW-0472">Membrane</keyword>
<keyword evidence="1" id="KW-0812">Transmembrane</keyword>
<evidence type="ECO:0000313" key="2">
    <source>
        <dbReference type="EMBL" id="JAE20397.1"/>
    </source>
</evidence>
<feature type="transmembrane region" description="Helical" evidence="1">
    <location>
        <begin position="67"/>
        <end position="85"/>
    </location>
</feature>
<name>A0A0A9G7C8_ARUDO</name>